<dbReference type="Gene3D" id="1.20.120.330">
    <property type="entry name" value="Nucleotidyltransferases domain 2"/>
    <property type="match status" value="1"/>
</dbReference>
<proteinExistence type="predicted"/>
<dbReference type="SUPFAM" id="SSF81593">
    <property type="entry name" value="Nucleotidyltransferase substrate binding subunit/domain"/>
    <property type="match status" value="1"/>
</dbReference>
<organism evidence="1 2">
    <name type="scientific">Aromatoleum diolicum</name>
    <dbReference type="NCBI Taxonomy" id="75796"/>
    <lineage>
        <taxon>Bacteria</taxon>
        <taxon>Pseudomonadati</taxon>
        <taxon>Pseudomonadota</taxon>
        <taxon>Betaproteobacteria</taxon>
        <taxon>Rhodocyclales</taxon>
        <taxon>Rhodocyclaceae</taxon>
        <taxon>Aromatoleum</taxon>
    </lineage>
</organism>
<accession>A0ABX1Q8F2</accession>
<dbReference type="EMBL" id="WTVQ01000004">
    <property type="protein sequence ID" value="NMG73797.1"/>
    <property type="molecule type" value="Genomic_DNA"/>
</dbReference>
<dbReference type="RefSeq" id="WP_169258953.1">
    <property type="nucleotide sequence ID" value="NZ_WTVQ01000004.1"/>
</dbReference>
<sequence>MMLEPGFASRMQFLVRVVRKEAGHLAATDRRLFAGGFTQEDAVRLESEPDLAERVDAFVGRFSRLQDTVGDKLLPVFLIALGETAGAAIDNLDRAERLGLLDSVDDWMVMRKLRNQMVHEYVEDPTILCSALLAGHAFVPALIGVADRFVAEAGRRGWA</sequence>
<reference evidence="1 2" key="1">
    <citation type="submission" date="2019-12" db="EMBL/GenBank/DDBJ databases">
        <title>Comparative genomics gives insights into the taxonomy of the Azoarcus-Aromatoleum group and reveals separate origins of nif in the plant-associated Azoarcus and non-plant-associated Aromatoleum sub-groups.</title>
        <authorList>
            <person name="Lafos M."/>
            <person name="Maluk M."/>
            <person name="Batista M."/>
            <person name="Junghare M."/>
            <person name="Carmona M."/>
            <person name="Faoro H."/>
            <person name="Cruz L.M."/>
            <person name="Battistoni F."/>
            <person name="De Souza E."/>
            <person name="Pedrosa F."/>
            <person name="Chen W.-M."/>
            <person name="Poole P.S."/>
            <person name="Dixon R.A."/>
            <person name="James E.K."/>
        </authorList>
    </citation>
    <scope>NUCLEOTIDE SEQUENCE [LARGE SCALE GENOMIC DNA]</scope>
    <source>
        <strain evidence="1 2">22Lin</strain>
    </source>
</reference>
<evidence type="ECO:0000313" key="2">
    <source>
        <dbReference type="Proteomes" id="UP000648984"/>
    </source>
</evidence>
<comment type="caution">
    <text evidence="1">The sequence shown here is derived from an EMBL/GenBank/DDBJ whole genome shotgun (WGS) entry which is preliminary data.</text>
</comment>
<dbReference type="Proteomes" id="UP000648984">
    <property type="component" value="Unassembled WGS sequence"/>
</dbReference>
<keyword evidence="2" id="KW-1185">Reference proteome</keyword>
<gene>
    <name evidence="1" type="ORF">GPA25_03400</name>
</gene>
<evidence type="ECO:0008006" key="3">
    <source>
        <dbReference type="Google" id="ProtNLM"/>
    </source>
</evidence>
<evidence type="ECO:0000313" key="1">
    <source>
        <dbReference type="EMBL" id="NMG73797.1"/>
    </source>
</evidence>
<protein>
    <recommendedName>
        <fullName evidence="3">DUF86 domain-containing protein</fullName>
    </recommendedName>
</protein>
<name>A0ABX1Q8F2_9RHOO</name>